<name>A0A6J4JKS0_9CHLR</name>
<proteinExistence type="predicted"/>
<feature type="non-terminal residue" evidence="1">
    <location>
        <position position="1"/>
    </location>
</feature>
<protein>
    <submittedName>
        <fullName evidence="1">Uncharacterized protein</fullName>
    </submittedName>
</protein>
<evidence type="ECO:0000313" key="1">
    <source>
        <dbReference type="EMBL" id="CAA9281085.1"/>
    </source>
</evidence>
<sequence>LDGEPPAAIVVGYETHSKRFRIHPDERLRAYAKARGYRLERSPLHKAELYINPRASTGTKGASFADTDAPG</sequence>
<dbReference type="AlphaFoldDB" id="A0A6J4JKS0"/>
<accession>A0A6J4JKS0</accession>
<organism evidence="1">
    <name type="scientific">uncultured Chloroflexia bacterium</name>
    <dbReference type="NCBI Taxonomy" id="1672391"/>
    <lineage>
        <taxon>Bacteria</taxon>
        <taxon>Bacillati</taxon>
        <taxon>Chloroflexota</taxon>
        <taxon>Chloroflexia</taxon>
        <taxon>environmental samples</taxon>
    </lineage>
</organism>
<gene>
    <name evidence="1" type="ORF">AVDCRST_MAG93-3198</name>
</gene>
<reference evidence="1" key="1">
    <citation type="submission" date="2020-02" db="EMBL/GenBank/DDBJ databases">
        <authorList>
            <person name="Meier V. D."/>
        </authorList>
    </citation>
    <scope>NUCLEOTIDE SEQUENCE</scope>
    <source>
        <strain evidence="1">AVDCRST_MAG93</strain>
    </source>
</reference>
<dbReference type="EMBL" id="CADCTR010001093">
    <property type="protein sequence ID" value="CAA9281085.1"/>
    <property type="molecule type" value="Genomic_DNA"/>
</dbReference>